<dbReference type="AlphaFoldDB" id="A0A7X9E6Z8"/>
<protein>
    <recommendedName>
        <fullName evidence="4">Mannosyl-glycoprotein endo-beta-N-acetylglucosamidase-like domain-containing protein</fullName>
    </recommendedName>
</protein>
<evidence type="ECO:0000313" key="3">
    <source>
        <dbReference type="Proteomes" id="UP000590542"/>
    </source>
</evidence>
<gene>
    <name evidence="2" type="ORF">GYA37_02260</name>
</gene>
<proteinExistence type="predicted"/>
<dbReference type="EMBL" id="JAAZNV010000007">
    <property type="protein sequence ID" value="NMB91652.1"/>
    <property type="molecule type" value="Genomic_DNA"/>
</dbReference>
<keyword evidence="1" id="KW-1133">Transmembrane helix</keyword>
<evidence type="ECO:0000256" key="1">
    <source>
        <dbReference type="SAM" id="Phobius"/>
    </source>
</evidence>
<dbReference type="Proteomes" id="UP000590542">
    <property type="component" value="Unassembled WGS sequence"/>
</dbReference>
<name>A0A7X9E6Z8_UNCKA</name>
<organism evidence="2 3">
    <name type="scientific">candidate division WWE3 bacterium</name>
    <dbReference type="NCBI Taxonomy" id="2053526"/>
    <lineage>
        <taxon>Bacteria</taxon>
        <taxon>Katanobacteria</taxon>
    </lineage>
</organism>
<accession>A0A7X9E6Z8</accession>
<keyword evidence="1" id="KW-0812">Transmembrane</keyword>
<reference evidence="2 3" key="1">
    <citation type="journal article" date="2020" name="Biotechnol. Biofuels">
        <title>New insights from the biogas microbiome by comprehensive genome-resolved metagenomics of nearly 1600 species originating from multiple anaerobic digesters.</title>
        <authorList>
            <person name="Campanaro S."/>
            <person name="Treu L."/>
            <person name="Rodriguez-R L.M."/>
            <person name="Kovalovszki A."/>
            <person name="Ziels R.M."/>
            <person name="Maus I."/>
            <person name="Zhu X."/>
            <person name="Kougias P.G."/>
            <person name="Basile A."/>
            <person name="Luo G."/>
            <person name="Schluter A."/>
            <person name="Konstantinidis K.T."/>
            <person name="Angelidaki I."/>
        </authorList>
    </citation>
    <scope>NUCLEOTIDE SEQUENCE [LARGE SCALE GENOMIC DNA]</scope>
    <source>
        <strain evidence="2">AS27yjCOA_202</strain>
    </source>
</reference>
<evidence type="ECO:0000313" key="2">
    <source>
        <dbReference type="EMBL" id="NMB91652.1"/>
    </source>
</evidence>
<keyword evidence="1" id="KW-0472">Membrane</keyword>
<sequence length="265" mass="30121">MESSISRKCFYKNGKKLKLKEPKKEWLEKTNRKKDTLTSLIEIQSTSVITLTKESLISKVKSRIKPNTISKNVTTVWASVSVVFIFSFLITLMVTPQKAKPQDTTKYAIYSSRPLVLSQSTTTIYSKDSRAQKINEVFKMFNCPLEGMGDVFVYEADKNNIPWWLVASIAFQESSCGKNTPKVNGMETYNAWGWAVYGDITFSFDNWARGIETVSKYLSTKFFSKGITNTCEIMKTYTPPSDGSWCEGVNHFADIIKNYKSPESN</sequence>
<feature type="transmembrane region" description="Helical" evidence="1">
    <location>
        <begin position="73"/>
        <end position="94"/>
    </location>
</feature>
<evidence type="ECO:0008006" key="4">
    <source>
        <dbReference type="Google" id="ProtNLM"/>
    </source>
</evidence>
<comment type="caution">
    <text evidence="2">The sequence shown here is derived from an EMBL/GenBank/DDBJ whole genome shotgun (WGS) entry which is preliminary data.</text>
</comment>